<keyword evidence="1" id="KW-0328">Glycosyltransferase</keyword>
<evidence type="ECO:0000313" key="1">
    <source>
        <dbReference type="EMBL" id="TFK08398.1"/>
    </source>
</evidence>
<dbReference type="Proteomes" id="UP000297703">
    <property type="component" value="Unassembled WGS sequence"/>
</dbReference>
<keyword evidence="1" id="KW-0808">Transferase</keyword>
<comment type="caution">
    <text evidence="1">The sequence shown here is derived from an EMBL/GenBank/DDBJ whole genome shotgun (WGS) entry which is preliminary data.</text>
</comment>
<dbReference type="EMBL" id="QXTE01000069">
    <property type="protein sequence ID" value="TFK08398.1"/>
    <property type="molecule type" value="Genomic_DNA"/>
</dbReference>
<name>A0A4D9ELM6_9SAUR</name>
<reference evidence="1 2" key="1">
    <citation type="submission" date="2019-04" db="EMBL/GenBank/DDBJ databases">
        <title>Draft genome of the big-headed turtle Platysternon megacephalum.</title>
        <authorList>
            <person name="Gong S."/>
        </authorList>
    </citation>
    <scope>NUCLEOTIDE SEQUENCE [LARGE SCALE GENOMIC DNA]</scope>
    <source>
        <strain evidence="1">DO16091913</strain>
        <tissue evidence="1">Muscle</tissue>
    </source>
</reference>
<reference evidence="1 2" key="2">
    <citation type="submission" date="2019-04" db="EMBL/GenBank/DDBJ databases">
        <title>The genome sequence of big-headed turtle.</title>
        <authorList>
            <person name="Gong S."/>
        </authorList>
    </citation>
    <scope>NUCLEOTIDE SEQUENCE [LARGE SCALE GENOMIC DNA]</scope>
    <source>
        <strain evidence="1">DO16091913</strain>
        <tissue evidence="1">Muscle</tissue>
    </source>
</reference>
<accession>A0A4D9ELM6</accession>
<gene>
    <name evidence="1" type="ORF">DR999_PMT08585</name>
</gene>
<proteinExistence type="predicted"/>
<sequence>MLLEGKLFLRSYQPVNCLVSASKRALLGSRNQVTGITESAYLILVFTSSPHFPSFTPLHSFLQILLLFYRSAISSYQEHHFPYTYARAAGIPDKERNPVPLHEFQPMQPIMAVMQKQYCHG</sequence>
<organism evidence="1 2">
    <name type="scientific">Platysternon megacephalum</name>
    <name type="common">big-headed turtle</name>
    <dbReference type="NCBI Taxonomy" id="55544"/>
    <lineage>
        <taxon>Eukaryota</taxon>
        <taxon>Metazoa</taxon>
        <taxon>Chordata</taxon>
        <taxon>Craniata</taxon>
        <taxon>Vertebrata</taxon>
        <taxon>Euteleostomi</taxon>
        <taxon>Archelosauria</taxon>
        <taxon>Testudinata</taxon>
        <taxon>Testudines</taxon>
        <taxon>Cryptodira</taxon>
        <taxon>Durocryptodira</taxon>
        <taxon>Testudinoidea</taxon>
        <taxon>Platysternidae</taxon>
        <taxon>Platysternon</taxon>
    </lineage>
</organism>
<protein>
    <submittedName>
        <fullName evidence="1">Beta-1,4-galactosyltransferase 5</fullName>
    </submittedName>
</protein>
<keyword evidence="2" id="KW-1185">Reference proteome</keyword>
<dbReference type="AlphaFoldDB" id="A0A4D9ELM6"/>
<dbReference type="GO" id="GO:0016757">
    <property type="term" value="F:glycosyltransferase activity"/>
    <property type="evidence" value="ECO:0007669"/>
    <property type="project" value="UniProtKB-KW"/>
</dbReference>
<evidence type="ECO:0000313" key="2">
    <source>
        <dbReference type="Proteomes" id="UP000297703"/>
    </source>
</evidence>